<comment type="caution">
    <text evidence="1">The sequence shown here is derived from an EMBL/GenBank/DDBJ whole genome shotgun (WGS) entry which is preliminary data.</text>
</comment>
<organism evidence="1 2">
    <name type="scientific">Cetraspora pellucida</name>
    <dbReference type="NCBI Taxonomy" id="1433469"/>
    <lineage>
        <taxon>Eukaryota</taxon>
        <taxon>Fungi</taxon>
        <taxon>Fungi incertae sedis</taxon>
        <taxon>Mucoromycota</taxon>
        <taxon>Glomeromycotina</taxon>
        <taxon>Glomeromycetes</taxon>
        <taxon>Diversisporales</taxon>
        <taxon>Gigasporaceae</taxon>
        <taxon>Cetraspora</taxon>
    </lineage>
</organism>
<protein>
    <submittedName>
        <fullName evidence="1">12617_t:CDS:1</fullName>
    </submittedName>
</protein>
<dbReference type="Proteomes" id="UP000789366">
    <property type="component" value="Unassembled WGS sequence"/>
</dbReference>
<proteinExistence type="predicted"/>
<name>A0ACA9PUL4_9GLOM</name>
<feature type="non-terminal residue" evidence="1">
    <location>
        <position position="1"/>
    </location>
</feature>
<accession>A0ACA9PUL4</accession>
<keyword evidence="2" id="KW-1185">Reference proteome</keyword>
<gene>
    <name evidence="1" type="ORF">SPELUC_LOCUS12209</name>
</gene>
<sequence>VTCNGNWVDIVRTALATDSNLLQIFLEYKTKNGEYKNRQIEKYVMVQNGEPNWTEDENILQGNKRIGLKMILHTSMGLYLNDPLWNNGKRHWKINRILEEIQRADKIGIKWAVIHIGTAMNKKRSDVIDNINEILKELVQQQLEIGILLENSASNNCYGATIPDLMDIVNSIDQRLRFSNKEKTRKRIGICFDTQHYYAAGGGKRIDEYRNIYNMYGHEIIVTHVNNSPPEVIFGKGMDKHAHILDPEAKIPIEVYQMIAGHKEVYAMILETPSNELSEQIAQIHEVAKLREFANDVLNKETIQEEWSKEKDQELKQHKEDYGGISTVPIGMQFEEPAIIDLAEQMRRMTIHAQSEQPNNNAQRRLNQQIIQDVQEEISRFKTTNGIVPKNKKGKEKEIPTVNTPKMGRFIKENLTQLEKVLQEQKKQDSKEIEKGLRQLKYRLQTIEDNYKYVSNLPDEEVESHLETAERAAKVKINDKEEDRKKALYD</sequence>
<dbReference type="EMBL" id="CAJVPW010028113">
    <property type="protein sequence ID" value="CAG8717448.1"/>
    <property type="molecule type" value="Genomic_DNA"/>
</dbReference>
<evidence type="ECO:0000313" key="1">
    <source>
        <dbReference type="EMBL" id="CAG8717448.1"/>
    </source>
</evidence>
<reference evidence="1" key="1">
    <citation type="submission" date="2021-06" db="EMBL/GenBank/DDBJ databases">
        <authorList>
            <person name="Kallberg Y."/>
            <person name="Tangrot J."/>
            <person name="Rosling A."/>
        </authorList>
    </citation>
    <scope>NUCLEOTIDE SEQUENCE</scope>
    <source>
        <strain evidence="1">28 12/20/2015</strain>
    </source>
</reference>
<feature type="non-terminal residue" evidence="1">
    <location>
        <position position="490"/>
    </location>
</feature>
<evidence type="ECO:0000313" key="2">
    <source>
        <dbReference type="Proteomes" id="UP000789366"/>
    </source>
</evidence>